<dbReference type="RefSeq" id="WP_046578090.1">
    <property type="nucleotide sequence ID" value="NZ_CP010429.1"/>
</dbReference>
<dbReference type="EMBL" id="CP010429">
    <property type="protein sequence ID" value="AKD57863.1"/>
    <property type="molecule type" value="Genomic_DNA"/>
</dbReference>
<keyword evidence="2" id="KW-1185">Reference proteome</keyword>
<name>A0A0E4A009_9BACT</name>
<dbReference type="PROSITE" id="PS51257">
    <property type="entry name" value="PROKAR_LIPOPROTEIN"/>
    <property type="match status" value="1"/>
</dbReference>
<protein>
    <recommendedName>
        <fullName evidence="3">Lipocalin-like domain-containing protein</fullName>
    </recommendedName>
</protein>
<dbReference type="AlphaFoldDB" id="A0A0E4A009"/>
<gene>
    <name evidence="1" type="ORF">SD10_26130</name>
</gene>
<sequence length="149" mass="16237">MRKTHHIAFLSLLVFLGALMGCSGNKPAPVSERIAKIWTASKVDENKITVYTKGGASNVRNYTSFKLDLSQAPTVKYTEFDGNTFVGKYSLPTDNRLVLTDLNPVPTGLTTGTIEFTINSIDDNNLSLSRTTTSQKTGGTLNDYTLTNP</sequence>
<dbReference type="Proteomes" id="UP000033054">
    <property type="component" value="Chromosome"/>
</dbReference>
<dbReference type="HOGENOM" id="CLU_132569_0_0_10"/>
<evidence type="ECO:0008006" key="3">
    <source>
        <dbReference type="Google" id="ProtNLM"/>
    </source>
</evidence>
<dbReference type="STRING" id="1379870.SD10_26130"/>
<dbReference type="KEGG" id="srd:SD10_26130"/>
<accession>A0A0E4A009</accession>
<evidence type="ECO:0000313" key="1">
    <source>
        <dbReference type="EMBL" id="AKD57863.1"/>
    </source>
</evidence>
<organism evidence="1 2">
    <name type="scientific">Spirosoma radiotolerans</name>
    <dbReference type="NCBI Taxonomy" id="1379870"/>
    <lineage>
        <taxon>Bacteria</taxon>
        <taxon>Pseudomonadati</taxon>
        <taxon>Bacteroidota</taxon>
        <taxon>Cytophagia</taxon>
        <taxon>Cytophagales</taxon>
        <taxon>Cytophagaceae</taxon>
        <taxon>Spirosoma</taxon>
    </lineage>
</organism>
<dbReference type="PATRIC" id="fig|1379870.5.peg.5646"/>
<reference evidence="1 2" key="1">
    <citation type="journal article" date="2014" name="Curr. Microbiol.">
        <title>Spirosoma radiotolerans sp. nov., a gamma-radiation-resistant bacterium isolated from gamma ray-irradiated soil.</title>
        <authorList>
            <person name="Lee J.J."/>
            <person name="Srinivasan S."/>
            <person name="Lim S."/>
            <person name="Joe M."/>
            <person name="Im S."/>
            <person name="Bae S.I."/>
            <person name="Park K.R."/>
            <person name="Han J.H."/>
            <person name="Park S.H."/>
            <person name="Joo B.M."/>
            <person name="Park S.J."/>
            <person name="Kim M.K."/>
        </authorList>
    </citation>
    <scope>NUCLEOTIDE SEQUENCE [LARGE SCALE GENOMIC DNA]</scope>
    <source>
        <strain evidence="1 2">DG5A</strain>
    </source>
</reference>
<proteinExistence type="predicted"/>
<evidence type="ECO:0000313" key="2">
    <source>
        <dbReference type="Proteomes" id="UP000033054"/>
    </source>
</evidence>
<dbReference type="OrthoDB" id="964758at2"/>